<comment type="subcellular location">
    <subcellularLocation>
        <location evidence="1">Cytoplasm</location>
    </subcellularLocation>
</comment>
<dbReference type="Proteomes" id="UP000245535">
    <property type="component" value="Unassembled WGS sequence"/>
</dbReference>
<reference evidence="2 3" key="1">
    <citation type="submission" date="2018-03" db="EMBL/GenBank/DDBJ databases">
        <title>Genomic Encyclopedia of Archaeal and Bacterial Type Strains, Phase II (KMG-II): from individual species to whole genera.</title>
        <authorList>
            <person name="Goeker M."/>
        </authorList>
    </citation>
    <scope>NUCLEOTIDE SEQUENCE [LARGE SCALE GENOMIC DNA]</scope>
    <source>
        <strain evidence="2 3">DSM 28229</strain>
    </source>
</reference>
<dbReference type="InterPro" id="IPR019903">
    <property type="entry name" value="RIC_family"/>
</dbReference>
<dbReference type="GO" id="GO:0005737">
    <property type="term" value="C:cytoplasm"/>
    <property type="evidence" value="ECO:0007669"/>
    <property type="project" value="UniProtKB-SubCell"/>
</dbReference>
<dbReference type="PANTHER" id="PTHR36438:SF1">
    <property type="entry name" value="IRON-SULFUR CLUSTER REPAIR PROTEIN YTFE"/>
    <property type="match status" value="1"/>
</dbReference>
<evidence type="ECO:0000256" key="1">
    <source>
        <dbReference type="ARBA" id="ARBA00004496"/>
    </source>
</evidence>
<dbReference type="RefSeq" id="WP_109622646.1">
    <property type="nucleotide sequence ID" value="NZ_QGDO01000009.1"/>
</dbReference>
<dbReference type="PANTHER" id="PTHR36438">
    <property type="entry name" value="IRON-SULFUR CLUSTER REPAIR PROTEIN YTFE"/>
    <property type="match status" value="1"/>
</dbReference>
<protein>
    <submittedName>
        <fullName evidence="2">Regulator of cell morphogenesis and NO signaling</fullName>
    </submittedName>
</protein>
<keyword evidence="3" id="KW-1185">Reference proteome</keyword>
<proteinExistence type="predicted"/>
<name>A0A315ZNW4_SEDFL</name>
<dbReference type="EMBL" id="QGDO01000009">
    <property type="protein sequence ID" value="PWJ36169.1"/>
    <property type="molecule type" value="Genomic_DNA"/>
</dbReference>
<dbReference type="AlphaFoldDB" id="A0A315ZNW4"/>
<sequence>MSYRLIHKKLIDLVEENPNYASILYFYGIPFQHYPKHTLNQIVNYNKVDLPSLVHDLQNTHQPKGYRALYEVLAVEDISHIIAYIKNEHLDFIRYHLPFMASLVDNLQNEENIHKDLMLDFRYFFFEFHKSFVEHIKEEEEIVFNYLNLLERILNGHTPMGKEIFFLQKNSIAKFISHHKDDDDDMKGIRTLTDQYRLDEQSPLFMRIFYHELKNFENKLKIHSRIENELLFPKAMRLEQKVGKELERIGKKN</sequence>
<accession>A0A315ZNW4</accession>
<gene>
    <name evidence="2" type="ORF">BC781_109188</name>
</gene>
<organism evidence="2 3">
    <name type="scientific">Sediminitomix flava</name>
    <dbReference type="NCBI Taxonomy" id="379075"/>
    <lineage>
        <taxon>Bacteria</taxon>
        <taxon>Pseudomonadati</taxon>
        <taxon>Bacteroidota</taxon>
        <taxon>Cytophagia</taxon>
        <taxon>Cytophagales</taxon>
        <taxon>Flammeovirgaceae</taxon>
        <taxon>Sediminitomix</taxon>
    </lineage>
</organism>
<evidence type="ECO:0000313" key="2">
    <source>
        <dbReference type="EMBL" id="PWJ36169.1"/>
    </source>
</evidence>
<comment type="caution">
    <text evidence="2">The sequence shown here is derived from an EMBL/GenBank/DDBJ whole genome shotgun (WGS) entry which is preliminary data.</text>
</comment>
<dbReference type="OrthoDB" id="977349at2"/>
<evidence type="ECO:0000313" key="3">
    <source>
        <dbReference type="Proteomes" id="UP000245535"/>
    </source>
</evidence>
<dbReference type="Gene3D" id="1.20.120.520">
    <property type="entry name" value="nmb1532 protein domain like"/>
    <property type="match status" value="1"/>
</dbReference>